<dbReference type="Gene3D" id="1.10.357.10">
    <property type="entry name" value="Tetracycline Repressor, domain 2"/>
    <property type="match status" value="1"/>
</dbReference>
<dbReference type="AlphaFoldDB" id="A0A5D8QDJ4"/>
<dbReference type="SUPFAM" id="SSF48498">
    <property type="entry name" value="Tetracyclin repressor-like, C-terminal domain"/>
    <property type="match status" value="1"/>
</dbReference>
<evidence type="ECO:0000313" key="5">
    <source>
        <dbReference type="Proteomes" id="UP000322976"/>
    </source>
</evidence>
<dbReference type="PRINTS" id="PR00455">
    <property type="entry name" value="HTHTETR"/>
</dbReference>
<dbReference type="InterPro" id="IPR036271">
    <property type="entry name" value="Tet_transcr_reg_TetR-rel_C_sf"/>
</dbReference>
<evidence type="ECO:0000256" key="1">
    <source>
        <dbReference type="ARBA" id="ARBA00023125"/>
    </source>
</evidence>
<evidence type="ECO:0000256" key="2">
    <source>
        <dbReference type="PROSITE-ProRule" id="PRU00335"/>
    </source>
</evidence>
<accession>A0A5D8QDJ4</accession>
<dbReference type="PANTHER" id="PTHR43479">
    <property type="entry name" value="ACREF/ENVCD OPERON REPRESSOR-RELATED"/>
    <property type="match status" value="1"/>
</dbReference>
<feature type="DNA-binding region" description="H-T-H motif" evidence="2">
    <location>
        <begin position="30"/>
        <end position="49"/>
    </location>
</feature>
<sequence length="194" mass="22648">MSKESKIPTKKRIIETAIELFRKNGYDKVTIKDICEKSGISKSTFYYYFDSKDSIIADFKFYSDVYVEENFNKLITSSNYVEQLWNFYEMYSKPTYEAGVEISKQIFISNLHEDHHFFAPGDIKLWETEKLLIQKAQQSGQILNTASPEKLAESLIFAMEGVVLVWCIKNGDFDLFARIKQVFETILMVKPGYF</sequence>
<dbReference type="InterPro" id="IPR050624">
    <property type="entry name" value="HTH-type_Tx_Regulator"/>
</dbReference>
<protein>
    <submittedName>
        <fullName evidence="4">TetR/AcrR family transcriptional regulator</fullName>
    </submittedName>
</protein>
<name>A0A5D8QDJ4_9THEO</name>
<feature type="domain" description="HTH tetR-type" evidence="3">
    <location>
        <begin position="7"/>
        <end position="67"/>
    </location>
</feature>
<reference evidence="4 5" key="1">
    <citation type="submission" date="2019-08" db="EMBL/GenBank/DDBJ databases">
        <title>Calorimonas adulescens gen. nov., sp. nov., an anaerobic thermophilic bacterium from Sakhalin hot spring.</title>
        <authorList>
            <person name="Khomyakova M.A."/>
            <person name="Merkel A.Y."/>
            <person name="Novikov A."/>
            <person name="Bonch-Osmolovskaya E.A."/>
            <person name="Slobodkin A.I."/>
        </authorList>
    </citation>
    <scope>NUCLEOTIDE SEQUENCE [LARGE SCALE GENOMIC DNA]</scope>
    <source>
        <strain evidence="4 5">A05MB</strain>
    </source>
</reference>
<dbReference type="PROSITE" id="PS50977">
    <property type="entry name" value="HTH_TETR_2"/>
    <property type="match status" value="1"/>
</dbReference>
<evidence type="ECO:0000313" key="4">
    <source>
        <dbReference type="EMBL" id="TZE82437.1"/>
    </source>
</evidence>
<keyword evidence="1 2" id="KW-0238">DNA-binding</keyword>
<dbReference type="RefSeq" id="WP_149544949.1">
    <property type="nucleotide sequence ID" value="NZ_VTPS01000006.1"/>
</dbReference>
<dbReference type="SUPFAM" id="SSF46689">
    <property type="entry name" value="Homeodomain-like"/>
    <property type="match status" value="1"/>
</dbReference>
<gene>
    <name evidence="4" type="ORF">FWJ32_05365</name>
</gene>
<dbReference type="InterPro" id="IPR001647">
    <property type="entry name" value="HTH_TetR"/>
</dbReference>
<proteinExistence type="predicted"/>
<organism evidence="4 5">
    <name type="scientific">Calorimonas adulescens</name>
    <dbReference type="NCBI Taxonomy" id="2606906"/>
    <lineage>
        <taxon>Bacteria</taxon>
        <taxon>Bacillati</taxon>
        <taxon>Bacillota</taxon>
        <taxon>Clostridia</taxon>
        <taxon>Thermoanaerobacterales</taxon>
        <taxon>Thermoanaerobacteraceae</taxon>
        <taxon>Calorimonas</taxon>
    </lineage>
</organism>
<dbReference type="GO" id="GO:0003677">
    <property type="term" value="F:DNA binding"/>
    <property type="evidence" value="ECO:0007669"/>
    <property type="project" value="UniProtKB-UniRule"/>
</dbReference>
<comment type="caution">
    <text evidence="4">The sequence shown here is derived from an EMBL/GenBank/DDBJ whole genome shotgun (WGS) entry which is preliminary data.</text>
</comment>
<evidence type="ECO:0000259" key="3">
    <source>
        <dbReference type="PROSITE" id="PS50977"/>
    </source>
</evidence>
<dbReference type="PANTHER" id="PTHR43479:SF11">
    <property type="entry name" value="ACREF_ENVCD OPERON REPRESSOR-RELATED"/>
    <property type="match status" value="1"/>
</dbReference>
<dbReference type="EMBL" id="VTPS01000006">
    <property type="protein sequence ID" value="TZE82437.1"/>
    <property type="molecule type" value="Genomic_DNA"/>
</dbReference>
<dbReference type="Pfam" id="PF00440">
    <property type="entry name" value="TetR_N"/>
    <property type="match status" value="1"/>
</dbReference>
<keyword evidence="5" id="KW-1185">Reference proteome</keyword>
<dbReference type="Proteomes" id="UP000322976">
    <property type="component" value="Unassembled WGS sequence"/>
</dbReference>
<dbReference type="InterPro" id="IPR009057">
    <property type="entry name" value="Homeodomain-like_sf"/>
</dbReference>